<protein>
    <submittedName>
        <fullName evidence="1">WD40-repeat-containing domain protein</fullName>
    </submittedName>
</protein>
<dbReference type="EMBL" id="MU001635">
    <property type="protein sequence ID" value="KAF2482941.1"/>
    <property type="molecule type" value="Genomic_DNA"/>
</dbReference>
<keyword evidence="2" id="KW-1185">Reference proteome</keyword>
<dbReference type="RefSeq" id="XP_033589511.1">
    <property type="nucleotide sequence ID" value="XM_033730368.1"/>
</dbReference>
<dbReference type="InterPro" id="IPR036322">
    <property type="entry name" value="WD40_repeat_dom_sf"/>
</dbReference>
<organism evidence="1 2">
    <name type="scientific">Neohortaea acidophila</name>
    <dbReference type="NCBI Taxonomy" id="245834"/>
    <lineage>
        <taxon>Eukaryota</taxon>
        <taxon>Fungi</taxon>
        <taxon>Dikarya</taxon>
        <taxon>Ascomycota</taxon>
        <taxon>Pezizomycotina</taxon>
        <taxon>Dothideomycetes</taxon>
        <taxon>Dothideomycetidae</taxon>
        <taxon>Mycosphaerellales</taxon>
        <taxon>Teratosphaeriaceae</taxon>
        <taxon>Neohortaea</taxon>
    </lineage>
</organism>
<dbReference type="Proteomes" id="UP000799767">
    <property type="component" value="Unassembled WGS sequence"/>
</dbReference>
<dbReference type="InterPro" id="IPR051150">
    <property type="entry name" value="SWT21/TCAB1_mRNA_Telomere"/>
</dbReference>
<dbReference type="OrthoDB" id="239865at2759"/>
<accession>A0A6A6PTC5</accession>
<dbReference type="PANTHER" id="PTHR13211:SF0">
    <property type="entry name" value="TELOMERASE CAJAL BODY PROTEIN 1"/>
    <property type="match status" value="1"/>
</dbReference>
<dbReference type="Gene3D" id="2.130.10.10">
    <property type="entry name" value="YVTN repeat-like/Quinoprotein amine dehydrogenase"/>
    <property type="match status" value="1"/>
</dbReference>
<dbReference type="InterPro" id="IPR001680">
    <property type="entry name" value="WD40_rpt"/>
</dbReference>
<evidence type="ECO:0000313" key="1">
    <source>
        <dbReference type="EMBL" id="KAF2482941.1"/>
    </source>
</evidence>
<dbReference type="GeneID" id="54471370"/>
<dbReference type="PANTHER" id="PTHR13211">
    <property type="entry name" value="TELOMERASE CAJAL BODY PROTEIN 1"/>
    <property type="match status" value="1"/>
</dbReference>
<feature type="non-terminal residue" evidence="1">
    <location>
        <position position="1"/>
    </location>
</feature>
<dbReference type="AlphaFoldDB" id="A0A6A6PTC5"/>
<dbReference type="Pfam" id="PF00400">
    <property type="entry name" value="WD40"/>
    <property type="match status" value="1"/>
</dbReference>
<dbReference type="InterPro" id="IPR015943">
    <property type="entry name" value="WD40/YVTN_repeat-like_dom_sf"/>
</dbReference>
<feature type="non-terminal residue" evidence="1">
    <location>
        <position position="311"/>
    </location>
</feature>
<gene>
    <name evidence="1" type="ORF">BDY17DRAFT_240935</name>
</gene>
<sequence length="311" mass="33628">KPHASSFFREAQFSNDGTTIITNNGNQTLTTFVLPSDLLDETKQPHTLSAINTIHSPSPIQSYAVYPKFSLEDLSTTVALSASKDLPITLSNVLHPDVVHATYPLINATTEAYITPNSLLWTADGTRFIAGSDNRISVFDASADGSGPVIQHRTAPGRAEKRFPGRSSAQHCRGIVSALDLSIDHYLAAGTTQREIAIYEHEGMGGQAVTSFSLAPLPGEVDVAKGNGVTQMKWTSDGTYLLIAERQSDCIQVWDLRHSLRRVGWLGGRGAKTTQRLGVDILSTADGVEVWAGGMDGRIRMWRNPGLVEGE</sequence>
<proteinExistence type="predicted"/>
<dbReference type="SUPFAM" id="SSF50978">
    <property type="entry name" value="WD40 repeat-like"/>
    <property type="match status" value="1"/>
</dbReference>
<reference evidence="1" key="1">
    <citation type="journal article" date="2020" name="Stud. Mycol.">
        <title>101 Dothideomycetes genomes: a test case for predicting lifestyles and emergence of pathogens.</title>
        <authorList>
            <person name="Haridas S."/>
            <person name="Albert R."/>
            <person name="Binder M."/>
            <person name="Bloem J."/>
            <person name="Labutti K."/>
            <person name="Salamov A."/>
            <person name="Andreopoulos B."/>
            <person name="Baker S."/>
            <person name="Barry K."/>
            <person name="Bills G."/>
            <person name="Bluhm B."/>
            <person name="Cannon C."/>
            <person name="Castanera R."/>
            <person name="Culley D."/>
            <person name="Daum C."/>
            <person name="Ezra D."/>
            <person name="Gonzalez J."/>
            <person name="Henrissat B."/>
            <person name="Kuo A."/>
            <person name="Liang C."/>
            <person name="Lipzen A."/>
            <person name="Lutzoni F."/>
            <person name="Magnuson J."/>
            <person name="Mondo S."/>
            <person name="Nolan M."/>
            <person name="Ohm R."/>
            <person name="Pangilinan J."/>
            <person name="Park H.-J."/>
            <person name="Ramirez L."/>
            <person name="Alfaro M."/>
            <person name="Sun H."/>
            <person name="Tritt A."/>
            <person name="Yoshinaga Y."/>
            <person name="Zwiers L.-H."/>
            <person name="Turgeon B."/>
            <person name="Goodwin S."/>
            <person name="Spatafora J."/>
            <person name="Crous P."/>
            <person name="Grigoriev I."/>
        </authorList>
    </citation>
    <scope>NUCLEOTIDE SEQUENCE</scope>
    <source>
        <strain evidence="1">CBS 113389</strain>
    </source>
</reference>
<evidence type="ECO:0000313" key="2">
    <source>
        <dbReference type="Proteomes" id="UP000799767"/>
    </source>
</evidence>
<name>A0A6A6PTC5_9PEZI</name>